<dbReference type="PROSITE" id="PS00027">
    <property type="entry name" value="HOMEOBOX_1"/>
    <property type="match status" value="1"/>
</dbReference>
<keyword evidence="3 6" id="KW-0238">DNA-binding</keyword>
<dbReference type="GO" id="GO:0000981">
    <property type="term" value="F:DNA-binding transcription factor activity, RNA polymerase II-specific"/>
    <property type="evidence" value="ECO:0007669"/>
    <property type="project" value="InterPro"/>
</dbReference>
<dbReference type="SMART" id="SM00389">
    <property type="entry name" value="HOX"/>
    <property type="match status" value="1"/>
</dbReference>
<organism evidence="11 12">
    <name type="scientific">Platysternon megacephalum</name>
    <name type="common">big-headed turtle</name>
    <dbReference type="NCBI Taxonomy" id="55544"/>
    <lineage>
        <taxon>Eukaryota</taxon>
        <taxon>Metazoa</taxon>
        <taxon>Chordata</taxon>
        <taxon>Craniata</taxon>
        <taxon>Vertebrata</taxon>
        <taxon>Euteleostomi</taxon>
        <taxon>Archelosauria</taxon>
        <taxon>Testudinata</taxon>
        <taxon>Testudines</taxon>
        <taxon>Cryptodira</taxon>
        <taxon>Durocryptodira</taxon>
        <taxon>Testudinoidea</taxon>
        <taxon>Platysternidae</taxon>
        <taxon>Platysternon</taxon>
    </lineage>
</organism>
<dbReference type="PROSITE" id="PS50071">
    <property type="entry name" value="HOMEOBOX_2"/>
    <property type="match status" value="1"/>
</dbReference>
<evidence type="ECO:0000256" key="1">
    <source>
        <dbReference type="ARBA" id="ARBA00004123"/>
    </source>
</evidence>
<feature type="DNA-binding region" description="Homeobox" evidence="6">
    <location>
        <begin position="116"/>
        <end position="175"/>
    </location>
</feature>
<keyword evidence="2" id="KW-0217">Developmental protein</keyword>
<dbReference type="Pfam" id="PF03826">
    <property type="entry name" value="OAR"/>
    <property type="match status" value="1"/>
</dbReference>
<dbReference type="InterPro" id="IPR003654">
    <property type="entry name" value="OAR_dom"/>
</dbReference>
<feature type="domain" description="OAR" evidence="10">
    <location>
        <begin position="274"/>
        <end position="287"/>
    </location>
</feature>
<dbReference type="InterPro" id="IPR017970">
    <property type="entry name" value="Homeobox_CS"/>
</dbReference>
<dbReference type="PANTHER" id="PTHR46255:SF2">
    <property type="entry name" value="SHORT STATURE HOMEOBOX PROTEIN"/>
    <property type="match status" value="1"/>
</dbReference>
<dbReference type="AlphaFoldDB" id="A0A4D9EDB6"/>
<evidence type="ECO:0000256" key="3">
    <source>
        <dbReference type="ARBA" id="ARBA00023125"/>
    </source>
</evidence>
<dbReference type="InterPro" id="IPR009057">
    <property type="entry name" value="Homeodomain-like_sf"/>
</dbReference>
<dbReference type="OrthoDB" id="6159439at2759"/>
<dbReference type="EMBL" id="QXTE01000113">
    <property type="protein sequence ID" value="TFK05503.1"/>
    <property type="molecule type" value="Genomic_DNA"/>
</dbReference>
<dbReference type="Proteomes" id="UP000297703">
    <property type="component" value="Unassembled WGS sequence"/>
</dbReference>
<dbReference type="InterPro" id="IPR052631">
    <property type="entry name" value="Paired_homeobox_Bicoid"/>
</dbReference>
<comment type="subcellular location">
    <subcellularLocation>
        <location evidence="1 6 7">Nucleus</location>
    </subcellularLocation>
</comment>
<reference evidence="11 12" key="1">
    <citation type="submission" date="2019-04" db="EMBL/GenBank/DDBJ databases">
        <title>Draft genome of the big-headed turtle Platysternon megacephalum.</title>
        <authorList>
            <person name="Gong S."/>
        </authorList>
    </citation>
    <scope>NUCLEOTIDE SEQUENCE [LARGE SCALE GENOMIC DNA]</scope>
    <source>
        <strain evidence="11">DO16091913</strain>
        <tissue evidence="11">Muscle</tissue>
    </source>
</reference>
<keyword evidence="12" id="KW-1185">Reference proteome</keyword>
<reference evidence="11 12" key="2">
    <citation type="submission" date="2019-04" db="EMBL/GenBank/DDBJ databases">
        <title>The genome sequence of big-headed turtle.</title>
        <authorList>
            <person name="Gong S."/>
        </authorList>
    </citation>
    <scope>NUCLEOTIDE SEQUENCE [LARGE SCALE GENOMIC DNA]</scope>
    <source>
        <strain evidence="11">DO16091913</strain>
        <tissue evidence="11">Muscle</tissue>
    </source>
</reference>
<evidence type="ECO:0000256" key="2">
    <source>
        <dbReference type="ARBA" id="ARBA00022473"/>
    </source>
</evidence>
<dbReference type="InterPro" id="IPR001356">
    <property type="entry name" value="HD"/>
</dbReference>
<evidence type="ECO:0000313" key="11">
    <source>
        <dbReference type="EMBL" id="TFK05503.1"/>
    </source>
</evidence>
<dbReference type="PROSITE" id="PS50803">
    <property type="entry name" value="OAR"/>
    <property type="match status" value="1"/>
</dbReference>
<gene>
    <name evidence="11" type="ORF">DR999_PMT11894</name>
</gene>
<sequence>MEELTAFVSKSFDQKSKESSSSSSSSSKKETITYREVLESGLARSRELGNSDTNLQDITESSNHCPVHLFKDHVESDKDKLKEFSTGRTSEGIYECKEKREDVKSEDEDGQTKLKQRRSRTNFTLEQLNELERLFDETHYPDAFMREELSQRLGLSEARVQVWFQNRRAKCRKQENQMHKGVILGTASHLDACRVAPYVNMGALRMPFQQVVQAQLQLEGVAHAHPHLHPHLAAHAPYLMFPPPPFGLPIASLAESASAAAVVAAAAKSNSKNSSIADLRLKARKHAEALGL</sequence>
<keyword evidence="5 6" id="KW-0539">Nucleus</keyword>
<evidence type="ECO:0000256" key="6">
    <source>
        <dbReference type="PROSITE-ProRule" id="PRU00108"/>
    </source>
</evidence>
<dbReference type="GO" id="GO:1990837">
    <property type="term" value="F:sequence-specific double-stranded DNA binding"/>
    <property type="evidence" value="ECO:0007669"/>
    <property type="project" value="TreeGrafter"/>
</dbReference>
<keyword evidence="4 6" id="KW-0371">Homeobox</keyword>
<evidence type="ECO:0000256" key="4">
    <source>
        <dbReference type="ARBA" id="ARBA00023155"/>
    </source>
</evidence>
<feature type="domain" description="Homeobox" evidence="9">
    <location>
        <begin position="114"/>
        <end position="174"/>
    </location>
</feature>
<protein>
    <submittedName>
        <fullName evidence="11">Short stature homeobox protein</fullName>
    </submittedName>
</protein>
<dbReference type="Gene3D" id="1.10.10.60">
    <property type="entry name" value="Homeodomain-like"/>
    <property type="match status" value="1"/>
</dbReference>
<evidence type="ECO:0000256" key="7">
    <source>
        <dbReference type="RuleBase" id="RU000682"/>
    </source>
</evidence>
<dbReference type="STRING" id="55544.A0A4D9EDB6"/>
<accession>A0A4D9EDB6</accession>
<dbReference type="SUPFAM" id="SSF46689">
    <property type="entry name" value="Homeodomain-like"/>
    <property type="match status" value="1"/>
</dbReference>
<evidence type="ECO:0000256" key="8">
    <source>
        <dbReference type="SAM" id="MobiDB-lite"/>
    </source>
</evidence>
<evidence type="ECO:0000259" key="9">
    <source>
        <dbReference type="PROSITE" id="PS50071"/>
    </source>
</evidence>
<dbReference type="PANTHER" id="PTHR46255">
    <property type="entry name" value="SHORT STATURE HOMEOBOX"/>
    <property type="match status" value="1"/>
</dbReference>
<dbReference type="PRINTS" id="PR00031">
    <property type="entry name" value="HTHREPRESSR"/>
</dbReference>
<evidence type="ECO:0000256" key="5">
    <source>
        <dbReference type="ARBA" id="ARBA00023242"/>
    </source>
</evidence>
<name>A0A4D9EDB6_9SAUR</name>
<evidence type="ECO:0000313" key="12">
    <source>
        <dbReference type="Proteomes" id="UP000297703"/>
    </source>
</evidence>
<dbReference type="InterPro" id="IPR000047">
    <property type="entry name" value="HTH_motif"/>
</dbReference>
<evidence type="ECO:0000259" key="10">
    <source>
        <dbReference type="PROSITE" id="PS50803"/>
    </source>
</evidence>
<dbReference type="GO" id="GO:0005634">
    <property type="term" value="C:nucleus"/>
    <property type="evidence" value="ECO:0007669"/>
    <property type="project" value="UniProtKB-SubCell"/>
</dbReference>
<dbReference type="FunFam" id="1.10.10.60:FF:000057">
    <property type="entry name" value="Short stature homeobox 2"/>
    <property type="match status" value="1"/>
</dbReference>
<comment type="caution">
    <text evidence="11">The sequence shown here is derived from an EMBL/GenBank/DDBJ whole genome shotgun (WGS) entry which is preliminary data.</text>
</comment>
<proteinExistence type="predicted"/>
<feature type="region of interest" description="Disordered" evidence="8">
    <location>
        <begin position="1"/>
        <end position="32"/>
    </location>
</feature>
<dbReference type="Pfam" id="PF00046">
    <property type="entry name" value="Homeodomain"/>
    <property type="match status" value="1"/>
</dbReference>
<dbReference type="CDD" id="cd00086">
    <property type="entry name" value="homeodomain"/>
    <property type="match status" value="1"/>
</dbReference>